<dbReference type="Proteomes" id="UP000018208">
    <property type="component" value="Unassembled WGS sequence"/>
</dbReference>
<evidence type="ECO:0000313" key="1">
    <source>
        <dbReference type="EMBL" id="EST49023.1"/>
    </source>
</evidence>
<evidence type="ECO:0000313" key="3">
    <source>
        <dbReference type="Proteomes" id="UP000018208"/>
    </source>
</evidence>
<organism evidence="1">
    <name type="scientific">Spironucleus salmonicida</name>
    <dbReference type="NCBI Taxonomy" id="348837"/>
    <lineage>
        <taxon>Eukaryota</taxon>
        <taxon>Metamonada</taxon>
        <taxon>Diplomonadida</taxon>
        <taxon>Hexamitidae</taxon>
        <taxon>Hexamitinae</taxon>
        <taxon>Spironucleus</taxon>
    </lineage>
</organism>
<keyword evidence="3" id="KW-1185">Reference proteome</keyword>
<dbReference type="VEuPathDB" id="GiardiaDB:SS50377_24140"/>
<reference evidence="2" key="2">
    <citation type="submission" date="2020-12" db="EMBL/GenBank/DDBJ databases">
        <title>New Spironucleus salmonicida genome in near-complete chromosomes.</title>
        <authorList>
            <person name="Xu F."/>
            <person name="Kurt Z."/>
            <person name="Jimenez-Gonzalez A."/>
            <person name="Astvaldsson A."/>
            <person name="Andersson J.O."/>
            <person name="Svard S.G."/>
        </authorList>
    </citation>
    <scope>NUCLEOTIDE SEQUENCE</scope>
    <source>
        <strain evidence="2">ATCC 50377</strain>
    </source>
</reference>
<reference evidence="1 2" key="1">
    <citation type="journal article" date="2014" name="PLoS Genet.">
        <title>The Genome of Spironucleus salmonicida Highlights a Fish Pathogen Adapted to Fluctuating Environments.</title>
        <authorList>
            <person name="Xu F."/>
            <person name="Jerlstrom-Hultqvist J."/>
            <person name="Einarsson E."/>
            <person name="Astvaldsson A."/>
            <person name="Svard S.G."/>
            <person name="Andersson J.O."/>
        </authorList>
    </citation>
    <scope>NUCLEOTIDE SEQUENCE</scope>
    <source>
        <strain evidence="2">ATCC 50377</strain>
    </source>
</reference>
<dbReference type="AlphaFoldDB" id="V6LXP7"/>
<proteinExistence type="predicted"/>
<dbReference type="EMBL" id="KI545966">
    <property type="protein sequence ID" value="EST49023.1"/>
    <property type="molecule type" value="Genomic_DNA"/>
</dbReference>
<accession>V6LXP7</accession>
<dbReference type="EMBL" id="AUWU02000004">
    <property type="protein sequence ID" value="KAH0574193.1"/>
    <property type="molecule type" value="Genomic_DNA"/>
</dbReference>
<evidence type="ECO:0000313" key="2">
    <source>
        <dbReference type="EMBL" id="KAH0574193.1"/>
    </source>
</evidence>
<sequence>MQTLKLESFTQLSLFQNYATPISESIDDFFQQLPRPHYFYTNEPINEVTGIIRQINDVVMMTEEERSKAAAIFSDISLNDCPDDCVGLDVSEQVKLLESRLEILSQKINKVKE</sequence>
<name>V6LXP7_9EUKA</name>
<protein>
    <submittedName>
        <fullName evidence="1">Uncharacterized protein</fullName>
    </submittedName>
</protein>
<gene>
    <name evidence="1" type="ORF">SS50377_10715</name>
    <name evidence="2" type="ORF">SS50377_24140</name>
</gene>